<dbReference type="Pfam" id="PF12849">
    <property type="entry name" value="PBP_like_2"/>
    <property type="match status" value="1"/>
</dbReference>
<dbReference type="InterPro" id="IPR050811">
    <property type="entry name" value="Phosphate_ABC_transporter"/>
</dbReference>
<evidence type="ECO:0000256" key="1">
    <source>
        <dbReference type="ARBA" id="ARBA00022729"/>
    </source>
</evidence>
<dbReference type="PANTHER" id="PTHR30570">
    <property type="entry name" value="PERIPLASMIC PHOSPHATE BINDING COMPONENT OF PHOSPHATE ABC TRANSPORTER"/>
    <property type="match status" value="1"/>
</dbReference>
<keyword evidence="1" id="KW-0732">Signal</keyword>
<accession>A0A645EH44</accession>
<dbReference type="EMBL" id="VSSQ01047346">
    <property type="protein sequence ID" value="MPN01328.1"/>
    <property type="molecule type" value="Genomic_DNA"/>
</dbReference>
<evidence type="ECO:0000259" key="2">
    <source>
        <dbReference type="Pfam" id="PF12849"/>
    </source>
</evidence>
<organism evidence="3">
    <name type="scientific">bioreactor metagenome</name>
    <dbReference type="NCBI Taxonomy" id="1076179"/>
    <lineage>
        <taxon>unclassified sequences</taxon>
        <taxon>metagenomes</taxon>
        <taxon>ecological metagenomes</taxon>
    </lineage>
</organism>
<dbReference type="InterPro" id="IPR024370">
    <property type="entry name" value="PBP_domain"/>
</dbReference>
<feature type="domain" description="PBP" evidence="2">
    <location>
        <begin position="46"/>
        <end position="231"/>
    </location>
</feature>
<comment type="caution">
    <text evidence="3">The sequence shown here is derived from an EMBL/GenBank/DDBJ whole genome shotgun (WGS) entry which is preliminary data.</text>
</comment>
<protein>
    <recommendedName>
        <fullName evidence="2">PBP domain-containing protein</fullName>
    </recommendedName>
</protein>
<gene>
    <name evidence="3" type="ORF">SDC9_148537</name>
</gene>
<sequence length="250" mass="27349">MAQNTNIIVEVVPCKTGEMNQLLKSGRVQLVVTGGISNPLPDYDATVIAADLLVLVVNFNNPSIQYLAMRGLDLKDLQAIYSTGNITNWNQIDKKAAATPLKALIGPDSTSSNEIIRSFLKSGFARTVTSTLSENELVSSIIASPGTIAFMSHRLAYNQASGFRANGLYIIPVDFDGNNVANDNELIYDDLNILRKAYKKGSYPKPLIRNHYFITTGKEDRSDIVKHFTGYAQKEGSNVISATGYLEPIK</sequence>
<reference evidence="3" key="1">
    <citation type="submission" date="2019-08" db="EMBL/GenBank/DDBJ databases">
        <authorList>
            <person name="Kucharzyk K."/>
            <person name="Murdoch R.W."/>
            <person name="Higgins S."/>
            <person name="Loffler F."/>
        </authorList>
    </citation>
    <scope>NUCLEOTIDE SEQUENCE</scope>
</reference>
<dbReference type="PANTHER" id="PTHR30570:SF1">
    <property type="entry name" value="PHOSPHATE-BINDING PROTEIN PSTS"/>
    <property type="match status" value="1"/>
</dbReference>
<name>A0A645EH44_9ZZZZ</name>
<proteinExistence type="predicted"/>
<evidence type="ECO:0000313" key="3">
    <source>
        <dbReference type="EMBL" id="MPN01328.1"/>
    </source>
</evidence>
<dbReference type="AlphaFoldDB" id="A0A645EH44"/>
<dbReference type="Gene3D" id="3.40.190.10">
    <property type="entry name" value="Periplasmic binding protein-like II"/>
    <property type="match status" value="2"/>
</dbReference>
<dbReference type="SUPFAM" id="SSF53850">
    <property type="entry name" value="Periplasmic binding protein-like II"/>
    <property type="match status" value="1"/>
</dbReference>